<dbReference type="GO" id="GO:0005776">
    <property type="term" value="C:autophagosome"/>
    <property type="evidence" value="ECO:0007669"/>
    <property type="project" value="TreeGrafter"/>
</dbReference>
<feature type="region of interest" description="Disordered" evidence="1">
    <location>
        <begin position="1"/>
        <end position="22"/>
    </location>
</feature>
<dbReference type="InterPro" id="IPR000719">
    <property type="entry name" value="Prot_kinase_dom"/>
</dbReference>
<dbReference type="OMA" id="CQYDSKV"/>
<reference evidence="4" key="1">
    <citation type="submission" date="2016-11" db="UniProtKB">
        <authorList>
            <consortium name="WormBaseParasite"/>
        </authorList>
    </citation>
    <scope>IDENTIFICATION</scope>
</reference>
<name>A0A1I8AWU9_MELHA</name>
<keyword evidence="3" id="KW-1185">Reference proteome</keyword>
<evidence type="ECO:0000256" key="1">
    <source>
        <dbReference type="SAM" id="MobiDB-lite"/>
    </source>
</evidence>
<dbReference type="InterPro" id="IPR045269">
    <property type="entry name" value="Atg1-like"/>
</dbReference>
<dbReference type="InterPro" id="IPR011009">
    <property type="entry name" value="Kinase-like_dom_sf"/>
</dbReference>
<dbReference type="SMART" id="SM00220">
    <property type="entry name" value="S_TKc"/>
    <property type="match status" value="1"/>
</dbReference>
<evidence type="ECO:0000259" key="2">
    <source>
        <dbReference type="PROSITE" id="PS50011"/>
    </source>
</evidence>
<feature type="region of interest" description="Disordered" evidence="1">
    <location>
        <begin position="69"/>
        <end position="90"/>
    </location>
</feature>
<dbReference type="GO" id="GO:0000422">
    <property type="term" value="P:autophagy of mitochondrion"/>
    <property type="evidence" value="ECO:0007669"/>
    <property type="project" value="TreeGrafter"/>
</dbReference>
<dbReference type="GO" id="GO:0034727">
    <property type="term" value="P:piecemeal microautophagy of the nucleus"/>
    <property type="evidence" value="ECO:0007669"/>
    <property type="project" value="TreeGrafter"/>
</dbReference>
<dbReference type="SUPFAM" id="SSF56112">
    <property type="entry name" value="Protein kinase-like (PK-like)"/>
    <property type="match status" value="1"/>
</dbReference>
<dbReference type="WBParaSite" id="MhA1_Contig0.frz3.gene17">
    <property type="protein sequence ID" value="MhA1_Contig0.frz3.gene17"/>
    <property type="gene ID" value="MhA1_Contig0.frz3.gene17"/>
</dbReference>
<dbReference type="PANTHER" id="PTHR24348:SF45">
    <property type="entry name" value="PROTEIN KINASE DOMAIN-CONTAINING PROTEIN"/>
    <property type="match status" value="1"/>
</dbReference>
<evidence type="ECO:0000313" key="3">
    <source>
        <dbReference type="Proteomes" id="UP000095281"/>
    </source>
</evidence>
<dbReference type="Proteomes" id="UP000095281">
    <property type="component" value="Unplaced"/>
</dbReference>
<dbReference type="GO" id="GO:0005524">
    <property type="term" value="F:ATP binding"/>
    <property type="evidence" value="ECO:0007669"/>
    <property type="project" value="InterPro"/>
</dbReference>
<dbReference type="Gene3D" id="1.10.510.10">
    <property type="entry name" value="Transferase(Phosphotransferase) domain 1"/>
    <property type="match status" value="1"/>
</dbReference>
<feature type="domain" description="Protein kinase" evidence="2">
    <location>
        <begin position="95"/>
        <end position="365"/>
    </location>
</feature>
<dbReference type="GO" id="GO:0000045">
    <property type="term" value="P:autophagosome assembly"/>
    <property type="evidence" value="ECO:0007669"/>
    <property type="project" value="TreeGrafter"/>
</dbReference>
<organism evidence="3 4">
    <name type="scientific">Meloidogyne hapla</name>
    <name type="common">Root-knot nematode worm</name>
    <dbReference type="NCBI Taxonomy" id="6305"/>
    <lineage>
        <taxon>Eukaryota</taxon>
        <taxon>Metazoa</taxon>
        <taxon>Ecdysozoa</taxon>
        <taxon>Nematoda</taxon>
        <taxon>Chromadorea</taxon>
        <taxon>Rhabditida</taxon>
        <taxon>Tylenchina</taxon>
        <taxon>Tylenchomorpha</taxon>
        <taxon>Tylenchoidea</taxon>
        <taxon>Meloidogynidae</taxon>
        <taxon>Meloidogyninae</taxon>
        <taxon>Meloidogyne</taxon>
    </lineage>
</organism>
<dbReference type="GO" id="GO:0010508">
    <property type="term" value="P:positive regulation of autophagy"/>
    <property type="evidence" value="ECO:0007669"/>
    <property type="project" value="TreeGrafter"/>
</dbReference>
<dbReference type="GO" id="GO:0005829">
    <property type="term" value="C:cytosol"/>
    <property type="evidence" value="ECO:0007669"/>
    <property type="project" value="TreeGrafter"/>
</dbReference>
<dbReference type="InterPro" id="IPR008271">
    <property type="entry name" value="Ser/Thr_kinase_AS"/>
</dbReference>
<accession>A0A1I8AWU9</accession>
<dbReference type="GO" id="GO:0042594">
    <property type="term" value="P:response to starvation"/>
    <property type="evidence" value="ECO:0007669"/>
    <property type="project" value="TreeGrafter"/>
</dbReference>
<dbReference type="PROSITE" id="PS00108">
    <property type="entry name" value="PROTEIN_KINASE_ST"/>
    <property type="match status" value="1"/>
</dbReference>
<dbReference type="PROSITE" id="PS50011">
    <property type="entry name" value="PROTEIN_KINASE_DOM"/>
    <property type="match status" value="1"/>
</dbReference>
<dbReference type="GO" id="GO:0048675">
    <property type="term" value="P:axon extension"/>
    <property type="evidence" value="ECO:0007669"/>
    <property type="project" value="TreeGrafter"/>
</dbReference>
<proteinExistence type="predicted"/>
<protein>
    <submittedName>
        <fullName evidence="4">Protein kinase domain-containing protein</fullName>
    </submittedName>
</protein>
<sequence length="366" mass="40932">MQGGGLLCDRRHSEATPSIKPKRSMPLTRCAIVNSNYGGSVGTYQESVPTSLFCTPPSAIILKSRKTAPLKTSANSENDPKAMEEEENEETIEHSGKCISIGNGKYEIVFRGTHVSCYQPVAIKRMWRINVRPDELEAMKCVHNENLVKLLDVCDDVSDAISYLVMELCDNDLDRHLKETPCGHLESVDFRVVVESIARGYFALYEKHIVHRDLKPQNILLVYKFFDKNQRRICNAKITDFGVSRVLADEHMGLCNVAGTLLFMAPEVGANLVAVSEYDHRADMWSIGCLFFQCASGFTPFDESSLCRLFLHCAGGNFDGYEVPELPRETENAFRSLICSLLQIDSAKRPTPRQLLDAAESHDSLS</sequence>
<dbReference type="GO" id="GO:0061709">
    <property type="term" value="P:reticulophagy"/>
    <property type="evidence" value="ECO:0007669"/>
    <property type="project" value="TreeGrafter"/>
</dbReference>
<dbReference type="GO" id="GO:0004674">
    <property type="term" value="F:protein serine/threonine kinase activity"/>
    <property type="evidence" value="ECO:0007669"/>
    <property type="project" value="InterPro"/>
</dbReference>
<dbReference type="AlphaFoldDB" id="A0A1I8AWU9"/>
<dbReference type="PANTHER" id="PTHR24348">
    <property type="entry name" value="SERINE/THREONINE-PROTEIN KINASE UNC-51-RELATED"/>
    <property type="match status" value="1"/>
</dbReference>
<dbReference type="Pfam" id="PF00069">
    <property type="entry name" value="Pkinase"/>
    <property type="match status" value="1"/>
</dbReference>
<evidence type="ECO:0000313" key="4">
    <source>
        <dbReference type="WBParaSite" id="MhA1_Contig0.frz3.gene17"/>
    </source>
</evidence>
<dbReference type="GO" id="GO:0034045">
    <property type="term" value="C:phagophore assembly site membrane"/>
    <property type="evidence" value="ECO:0007669"/>
    <property type="project" value="TreeGrafter"/>
</dbReference>